<evidence type="ECO:0000256" key="3">
    <source>
        <dbReference type="SAM" id="MobiDB-lite"/>
    </source>
</evidence>
<dbReference type="PROSITE" id="PS51846">
    <property type="entry name" value="CNNM"/>
    <property type="match status" value="1"/>
</dbReference>
<feature type="transmembrane region" description="Helical" evidence="4">
    <location>
        <begin position="100"/>
        <end position="124"/>
    </location>
</feature>
<feature type="transmembrane region" description="Helical" evidence="4">
    <location>
        <begin position="160"/>
        <end position="186"/>
    </location>
</feature>
<feature type="compositionally biased region" description="Polar residues" evidence="3">
    <location>
        <begin position="729"/>
        <end position="747"/>
    </location>
</feature>
<keyword evidence="2 4" id="KW-0812">Transmembrane</keyword>
<dbReference type="Proteomes" id="UP000178912">
    <property type="component" value="Unassembled WGS sequence"/>
</dbReference>
<dbReference type="PANTHER" id="PTHR12064:SF97">
    <property type="entry name" value="METAL TRANSPORTER CNNM-5"/>
    <property type="match status" value="1"/>
</dbReference>
<gene>
    <name evidence="6" type="ORF">RAG0_07064</name>
</gene>
<keyword evidence="2 4" id="KW-1133">Transmembrane helix</keyword>
<name>A0A1E1KJU0_9HELO</name>
<dbReference type="Gene3D" id="3.10.580.10">
    <property type="entry name" value="CBS-domain"/>
    <property type="match status" value="1"/>
</dbReference>
<feature type="transmembrane region" description="Helical" evidence="4">
    <location>
        <begin position="130"/>
        <end position="148"/>
    </location>
</feature>
<dbReference type="GO" id="GO:0010960">
    <property type="term" value="P:magnesium ion homeostasis"/>
    <property type="evidence" value="ECO:0007669"/>
    <property type="project" value="InterPro"/>
</dbReference>
<sequence>MSPSHLQTLESVHHITTRQVNSIGDSFASRDFTYTVFFGGARIAMIVVSAILVIFAALLTGLTLAVCGLDMNYLHLRSVTGTPQERRQVREVLRIRRHTNWMLCSLIICSVACSQTFPFVIQSVWHGPQFWVPLLISTLTMTIFVELIPQYFIPQQAIAWGYYCWPVIWGCMWFTCIITFPVGWLLDKLQTKKDRIGIFTNDELQAVIQYHERSEKRGGKLGQDAARIMMGALKLDAQRLCGNMKKQEHQSVPDEQDIEKMGSAAEDGMIVEWSLVKTVGINETVDEAFVQKVRSWSYSRIPVTGKDPEEIREGENIHTEGWKGNKVFGFIHVKNLVGLPVTAPAKGQSSPKVKDLVLYPLPIVRADMSVYELLNLFQLGMSRMAIVVRESSVAGDGKTGSTLWTATERTNTHLMSNLKGAKGKYFWTMDYLKGAQAAATDQEHTRQNVLGIECPQPIGILTFEDIVDTILQKTSRDEKDFYDCNWSLPPTKSKKIGDYVSPLSPSAVDQDLPLLRKKSHVTFEKSVNPGTMRKRKVSNGVSGQCCPTGMDGAVDCSLNKHRASSIRLPKNRQHSTRSSYTDNSRGGFHGMDESVISTNHSIMMTPEEIVELANTSSSECLGNPYSHVKASSLPTRRSDSAVSEDLKGNRIVSAGARLHHLRRVAPFPRENASSFERTPEKQSSVELTELTMPNPSMSSALFPSIDFHLNYNSKVSGIDTDEMKDSSPGELQTHNRQKSGETTSIMSWSSDDDAHQMVTSVYDAFPAAAIGSHEPCLLQKSLDVVLEEKEPSRPYSGFPPELLESIEKQKRRPDYGSKTLPRSLGTELNLEDFPERRINTTPPARQSSFHDDRAMLPSQRRILEVSSLGLGARSSSLWF</sequence>
<keyword evidence="7" id="KW-1185">Reference proteome</keyword>
<accession>A0A1E1KJU0</accession>
<dbReference type="GO" id="GO:0030026">
    <property type="term" value="P:intracellular manganese ion homeostasis"/>
    <property type="evidence" value="ECO:0007669"/>
    <property type="project" value="TreeGrafter"/>
</dbReference>
<dbReference type="PANTHER" id="PTHR12064">
    <property type="entry name" value="METAL TRANSPORTER CNNM"/>
    <property type="match status" value="1"/>
</dbReference>
<protein>
    <recommendedName>
        <fullName evidence="5">CNNM transmembrane domain-containing protein</fullName>
    </recommendedName>
</protein>
<dbReference type="InterPro" id="IPR046342">
    <property type="entry name" value="CBS_dom_sf"/>
</dbReference>
<organism evidence="6 7">
    <name type="scientific">Rhynchosporium agropyri</name>
    <dbReference type="NCBI Taxonomy" id="914238"/>
    <lineage>
        <taxon>Eukaryota</taxon>
        <taxon>Fungi</taxon>
        <taxon>Dikarya</taxon>
        <taxon>Ascomycota</taxon>
        <taxon>Pezizomycotina</taxon>
        <taxon>Leotiomycetes</taxon>
        <taxon>Helotiales</taxon>
        <taxon>Ploettnerulaceae</taxon>
        <taxon>Rhynchosporium</taxon>
    </lineage>
</organism>
<feature type="domain" description="CNNM transmembrane" evidence="5">
    <location>
        <begin position="38"/>
        <end position="221"/>
    </location>
</feature>
<evidence type="ECO:0000256" key="4">
    <source>
        <dbReference type="SAM" id="Phobius"/>
    </source>
</evidence>
<feature type="region of interest" description="Disordered" evidence="3">
    <location>
        <begin position="568"/>
        <end position="589"/>
    </location>
</feature>
<reference evidence="7" key="1">
    <citation type="submission" date="2016-03" db="EMBL/GenBank/DDBJ databases">
        <authorList>
            <person name="Guldener U."/>
        </authorList>
    </citation>
    <scope>NUCLEOTIDE SEQUENCE [LARGE SCALE GENOMIC DNA]</scope>
    <source>
        <strain evidence="7">04CH-RAC-A.6.1</strain>
    </source>
</reference>
<dbReference type="OrthoDB" id="5353557at2759"/>
<keyword evidence="2 4" id="KW-0472">Membrane</keyword>
<feature type="region of interest" description="Disordered" evidence="3">
    <location>
        <begin position="718"/>
        <end position="747"/>
    </location>
</feature>
<evidence type="ECO:0000256" key="1">
    <source>
        <dbReference type="ARBA" id="ARBA00022737"/>
    </source>
</evidence>
<evidence type="ECO:0000313" key="7">
    <source>
        <dbReference type="Proteomes" id="UP000178912"/>
    </source>
</evidence>
<dbReference type="GO" id="GO:0005737">
    <property type="term" value="C:cytoplasm"/>
    <property type="evidence" value="ECO:0007669"/>
    <property type="project" value="TreeGrafter"/>
</dbReference>
<evidence type="ECO:0000313" key="6">
    <source>
        <dbReference type="EMBL" id="CZS98280.1"/>
    </source>
</evidence>
<evidence type="ECO:0000256" key="2">
    <source>
        <dbReference type="PROSITE-ProRule" id="PRU01193"/>
    </source>
</evidence>
<evidence type="ECO:0000259" key="5">
    <source>
        <dbReference type="PROSITE" id="PS51846"/>
    </source>
</evidence>
<dbReference type="AlphaFoldDB" id="A0A1E1KJU0"/>
<feature type="transmembrane region" description="Helical" evidence="4">
    <location>
        <begin position="43"/>
        <end position="67"/>
    </location>
</feature>
<dbReference type="Pfam" id="PF01595">
    <property type="entry name" value="CNNM"/>
    <property type="match status" value="1"/>
</dbReference>
<dbReference type="InterPro" id="IPR002550">
    <property type="entry name" value="CNNM"/>
</dbReference>
<keyword evidence="1" id="KW-0677">Repeat</keyword>
<dbReference type="GO" id="GO:0016020">
    <property type="term" value="C:membrane"/>
    <property type="evidence" value="ECO:0007669"/>
    <property type="project" value="UniProtKB-UniRule"/>
</dbReference>
<dbReference type="SUPFAM" id="SSF54631">
    <property type="entry name" value="CBS-domain pair"/>
    <property type="match status" value="1"/>
</dbReference>
<proteinExistence type="predicted"/>
<dbReference type="InterPro" id="IPR045095">
    <property type="entry name" value="ACDP"/>
</dbReference>
<dbReference type="EMBL" id="FJUX01000035">
    <property type="protein sequence ID" value="CZS98280.1"/>
    <property type="molecule type" value="Genomic_DNA"/>
</dbReference>